<keyword evidence="6" id="KW-0378">Hydrolase</keyword>
<evidence type="ECO:0000256" key="8">
    <source>
        <dbReference type="ARBA" id="ARBA00023145"/>
    </source>
</evidence>
<evidence type="ECO:0000256" key="4">
    <source>
        <dbReference type="ARBA" id="ARBA00022670"/>
    </source>
</evidence>
<dbReference type="GO" id="GO:0005615">
    <property type="term" value="C:extracellular space"/>
    <property type="evidence" value="ECO:0007669"/>
    <property type="project" value="UniProtKB-ARBA"/>
</dbReference>
<keyword evidence="8" id="KW-0865">Zymogen</keyword>
<evidence type="ECO:0000256" key="7">
    <source>
        <dbReference type="ARBA" id="ARBA00022807"/>
    </source>
</evidence>
<dbReference type="InterPro" id="IPR038765">
    <property type="entry name" value="Papain-like_cys_pep_sf"/>
</dbReference>
<dbReference type="EC" id="3.4.18.1" evidence="3"/>
<comment type="similarity">
    <text evidence="2">Belongs to the peptidase C1 family.</text>
</comment>
<dbReference type="SUPFAM" id="SSF54001">
    <property type="entry name" value="Cysteine proteinases"/>
    <property type="match status" value="1"/>
</dbReference>
<dbReference type="SMART" id="SM00645">
    <property type="entry name" value="Pept_C1"/>
    <property type="match status" value="1"/>
</dbReference>
<reference evidence="13" key="1">
    <citation type="submission" date="2022-01" db="EMBL/GenBank/DDBJ databases">
        <title>Genome Sequence Resource for Two Populations of Ditylenchus destructor, the Migratory Endoparasitic Phytonematode.</title>
        <authorList>
            <person name="Zhang H."/>
            <person name="Lin R."/>
            <person name="Xie B."/>
        </authorList>
    </citation>
    <scope>NUCLEOTIDE SEQUENCE</scope>
    <source>
        <strain evidence="13">BazhouSP</strain>
    </source>
</reference>
<dbReference type="GO" id="GO:0016807">
    <property type="term" value="F:cysteine-type carboxypeptidase activity"/>
    <property type="evidence" value="ECO:0007669"/>
    <property type="project" value="UniProtKB-EC"/>
</dbReference>
<evidence type="ECO:0000256" key="6">
    <source>
        <dbReference type="ARBA" id="ARBA00022801"/>
    </source>
</evidence>
<keyword evidence="14" id="KW-1185">Reference proteome</keyword>
<evidence type="ECO:0000256" key="1">
    <source>
        <dbReference type="ARBA" id="ARBA00001594"/>
    </source>
</evidence>
<evidence type="ECO:0000256" key="3">
    <source>
        <dbReference type="ARBA" id="ARBA00012516"/>
    </source>
</evidence>
<keyword evidence="7" id="KW-0788">Thiol protease</keyword>
<dbReference type="EMBL" id="JAKKPZ010000316">
    <property type="protein sequence ID" value="KAI1696637.1"/>
    <property type="molecule type" value="Genomic_DNA"/>
</dbReference>
<evidence type="ECO:0000256" key="9">
    <source>
        <dbReference type="ARBA" id="ARBA00023157"/>
    </source>
</evidence>
<dbReference type="Proteomes" id="UP001201812">
    <property type="component" value="Unassembled WGS sequence"/>
</dbReference>
<dbReference type="PANTHER" id="PTHR12411">
    <property type="entry name" value="CYSTEINE PROTEASE FAMILY C1-RELATED"/>
    <property type="match status" value="1"/>
</dbReference>
<dbReference type="GO" id="GO:0006508">
    <property type="term" value="P:proteolysis"/>
    <property type="evidence" value="ECO:0007669"/>
    <property type="project" value="UniProtKB-KW"/>
</dbReference>
<evidence type="ECO:0000259" key="12">
    <source>
        <dbReference type="SMART" id="SM00645"/>
    </source>
</evidence>
<keyword evidence="5 11" id="KW-0732">Signal</keyword>
<dbReference type="InterPro" id="IPR025661">
    <property type="entry name" value="Pept_asp_AS"/>
</dbReference>
<evidence type="ECO:0000313" key="13">
    <source>
        <dbReference type="EMBL" id="KAI1696637.1"/>
    </source>
</evidence>
<organism evidence="13 14">
    <name type="scientific">Ditylenchus destructor</name>
    <dbReference type="NCBI Taxonomy" id="166010"/>
    <lineage>
        <taxon>Eukaryota</taxon>
        <taxon>Metazoa</taxon>
        <taxon>Ecdysozoa</taxon>
        <taxon>Nematoda</taxon>
        <taxon>Chromadorea</taxon>
        <taxon>Rhabditida</taxon>
        <taxon>Tylenchina</taxon>
        <taxon>Tylenchomorpha</taxon>
        <taxon>Sphaerularioidea</taxon>
        <taxon>Anguinidae</taxon>
        <taxon>Anguininae</taxon>
        <taxon>Ditylenchus</taxon>
    </lineage>
</organism>
<evidence type="ECO:0000313" key="14">
    <source>
        <dbReference type="Proteomes" id="UP001201812"/>
    </source>
</evidence>
<sequence length="325" mass="37095">MNKLITSVAVLLVLNLHSCHSEVQQKSRNFEDLLLPKNEKDEISTSHYSQGGGYRAPEPHERVSIRTKARVYESKDYNFDELPKQWDWRNVNGTNYCSTDRNQHIPQYCGSCWAHGAISAMSDRINIKRNNAWPPAYLSVQNVINCARENRTGKCQGGYPQYVHQYAHDHGIPHETCNNYQAKQELCTPFNECRTCWGDKCTSVKNYTLYKVGDFGDVSGLRKMKAEIYHNGPIACAVSATPAFDNYAGGIYKEETEESTNHIISVVGWGTDEESGVNYWIGRNSWGTYWGEQGWFRIVTSEYKDAGSKYNLRIEEDCSWAEPIV</sequence>
<gene>
    <name evidence="13" type="ORF">DdX_18950</name>
</gene>
<dbReference type="Gene3D" id="3.90.70.10">
    <property type="entry name" value="Cysteine proteinases"/>
    <property type="match status" value="1"/>
</dbReference>
<dbReference type="CDD" id="cd02698">
    <property type="entry name" value="Peptidase_C1A_CathepsinX"/>
    <property type="match status" value="1"/>
</dbReference>
<keyword evidence="4 13" id="KW-0645">Protease</keyword>
<dbReference type="GO" id="GO:0042395">
    <property type="term" value="P:ecdysis, collagen and cuticulin-based cuticle"/>
    <property type="evidence" value="ECO:0007669"/>
    <property type="project" value="UniProtKB-ARBA"/>
</dbReference>
<dbReference type="InterPro" id="IPR033157">
    <property type="entry name" value="CTSZ"/>
</dbReference>
<keyword evidence="9" id="KW-1015">Disulfide bond</keyword>
<protein>
    <recommendedName>
        <fullName evidence="3">cathepsin X</fullName>
        <ecNumber evidence="3">3.4.18.1</ecNumber>
    </recommendedName>
</protein>
<feature type="domain" description="Peptidase C1A papain C-terminal" evidence="12">
    <location>
        <begin position="82"/>
        <end position="322"/>
    </location>
</feature>
<evidence type="ECO:0000256" key="2">
    <source>
        <dbReference type="ARBA" id="ARBA00008455"/>
    </source>
</evidence>
<keyword evidence="10" id="KW-0325">Glycoprotein</keyword>
<dbReference type="PRINTS" id="PR00705">
    <property type="entry name" value="PAPAIN"/>
</dbReference>
<dbReference type="Pfam" id="PF00112">
    <property type="entry name" value="Peptidase_C1"/>
    <property type="match status" value="1"/>
</dbReference>
<dbReference type="AlphaFoldDB" id="A0AAD4MNJ4"/>
<feature type="chain" id="PRO_5042193051" description="cathepsin X" evidence="11">
    <location>
        <begin position="22"/>
        <end position="325"/>
    </location>
</feature>
<evidence type="ECO:0000256" key="5">
    <source>
        <dbReference type="ARBA" id="ARBA00022729"/>
    </source>
</evidence>
<evidence type="ECO:0000256" key="11">
    <source>
        <dbReference type="SAM" id="SignalP"/>
    </source>
</evidence>
<comment type="caution">
    <text evidence="13">The sequence shown here is derived from an EMBL/GenBank/DDBJ whole genome shotgun (WGS) entry which is preliminary data.</text>
</comment>
<dbReference type="InterPro" id="IPR013128">
    <property type="entry name" value="Peptidase_C1A"/>
</dbReference>
<dbReference type="PROSITE" id="PS00640">
    <property type="entry name" value="THIOL_PROTEASE_ASN"/>
    <property type="match status" value="1"/>
</dbReference>
<dbReference type="FunFam" id="3.90.70.10:FF:000060">
    <property type="entry name" value="Cathepsin Z"/>
    <property type="match status" value="1"/>
</dbReference>
<comment type="catalytic activity">
    <reaction evidence="1">
        <text>Release of C-terminal amino acid residues with broad specificity, but lacks action on C-terminal proline. Shows weak endopeptidase activity.</text>
        <dbReference type="EC" id="3.4.18.1"/>
    </reaction>
</comment>
<evidence type="ECO:0000256" key="10">
    <source>
        <dbReference type="ARBA" id="ARBA00023180"/>
    </source>
</evidence>
<dbReference type="InterPro" id="IPR000668">
    <property type="entry name" value="Peptidase_C1A_C"/>
</dbReference>
<name>A0AAD4MNJ4_9BILA</name>
<proteinExistence type="inferred from homology"/>
<accession>A0AAD4MNJ4</accession>
<feature type="signal peptide" evidence="11">
    <location>
        <begin position="1"/>
        <end position="21"/>
    </location>
</feature>